<evidence type="ECO:0000256" key="5">
    <source>
        <dbReference type="SAM" id="MobiDB-lite"/>
    </source>
</evidence>
<dbReference type="GO" id="GO:0009306">
    <property type="term" value="P:protein secretion"/>
    <property type="evidence" value="ECO:0007669"/>
    <property type="project" value="InterPro"/>
</dbReference>
<dbReference type="PANTHER" id="PTHR36985">
    <property type="entry name" value="TRANSLOCATION AND ASSEMBLY MODULE SUBUNIT TAMB"/>
    <property type="match status" value="1"/>
</dbReference>
<keyword evidence="4 6" id="KW-0472">Membrane</keyword>
<proteinExistence type="predicted"/>
<feature type="region of interest" description="Disordered" evidence="5">
    <location>
        <begin position="1179"/>
        <end position="1201"/>
    </location>
</feature>
<name>A0A418MHE5_9BACT</name>
<dbReference type="Pfam" id="PF04357">
    <property type="entry name" value="TamB"/>
    <property type="match status" value="1"/>
</dbReference>
<evidence type="ECO:0000259" key="7">
    <source>
        <dbReference type="Pfam" id="PF04357"/>
    </source>
</evidence>
<keyword evidence="2 6" id="KW-0812">Transmembrane</keyword>
<dbReference type="InterPro" id="IPR007452">
    <property type="entry name" value="TamB_C"/>
</dbReference>
<evidence type="ECO:0000256" key="6">
    <source>
        <dbReference type="SAM" id="Phobius"/>
    </source>
</evidence>
<evidence type="ECO:0000256" key="2">
    <source>
        <dbReference type="ARBA" id="ARBA00022692"/>
    </source>
</evidence>
<feature type="domain" description="Translocation and assembly module TamB C-terminal" evidence="7">
    <location>
        <begin position="1080"/>
        <end position="1514"/>
    </location>
</feature>
<feature type="compositionally biased region" description="Polar residues" evidence="5">
    <location>
        <begin position="1554"/>
        <end position="1564"/>
    </location>
</feature>
<dbReference type="EMBL" id="QXED01000001">
    <property type="protein sequence ID" value="RIV26856.1"/>
    <property type="molecule type" value="Genomic_DNA"/>
</dbReference>
<feature type="region of interest" description="Disordered" evidence="5">
    <location>
        <begin position="1547"/>
        <end position="1568"/>
    </location>
</feature>
<evidence type="ECO:0000313" key="9">
    <source>
        <dbReference type="Proteomes" id="UP000283523"/>
    </source>
</evidence>
<evidence type="ECO:0000256" key="1">
    <source>
        <dbReference type="ARBA" id="ARBA00004167"/>
    </source>
</evidence>
<dbReference type="RefSeq" id="WP_119665713.1">
    <property type="nucleotide sequence ID" value="NZ_QXED01000001.1"/>
</dbReference>
<dbReference type="GO" id="GO:0005886">
    <property type="term" value="C:plasma membrane"/>
    <property type="evidence" value="ECO:0007669"/>
    <property type="project" value="InterPro"/>
</dbReference>
<organism evidence="8 9">
    <name type="scientific">Fibrisoma montanum</name>
    <dbReference type="NCBI Taxonomy" id="2305895"/>
    <lineage>
        <taxon>Bacteria</taxon>
        <taxon>Pseudomonadati</taxon>
        <taxon>Bacteroidota</taxon>
        <taxon>Cytophagia</taxon>
        <taxon>Cytophagales</taxon>
        <taxon>Spirosomataceae</taxon>
        <taxon>Fibrisoma</taxon>
    </lineage>
</organism>
<feature type="compositionally biased region" description="Polar residues" evidence="5">
    <location>
        <begin position="1179"/>
        <end position="1194"/>
    </location>
</feature>
<accession>A0A418MHE5</accession>
<comment type="caution">
    <text evidence="8">The sequence shown here is derived from an EMBL/GenBank/DDBJ whole genome shotgun (WGS) entry which is preliminary data.</text>
</comment>
<reference evidence="8 9" key="1">
    <citation type="submission" date="2018-08" db="EMBL/GenBank/DDBJ databases">
        <title>Fibrisoma montanum sp. nov., isolated from Danxia mountain soil.</title>
        <authorList>
            <person name="Huang Y."/>
        </authorList>
    </citation>
    <scope>NUCLEOTIDE SEQUENCE [LARGE SCALE GENOMIC DNA]</scope>
    <source>
        <strain evidence="8 9">HYT19</strain>
    </source>
</reference>
<feature type="transmembrane region" description="Helical" evidence="6">
    <location>
        <begin position="12"/>
        <end position="32"/>
    </location>
</feature>
<keyword evidence="3 6" id="KW-1133">Transmembrane helix</keyword>
<dbReference type="OrthoDB" id="9811276at2"/>
<evidence type="ECO:0000256" key="4">
    <source>
        <dbReference type="ARBA" id="ARBA00023136"/>
    </source>
</evidence>
<sequence length="1581" mass="175762">MRSLVNIFLKTLLYLTIVVVGLLVGVMLLLQVPAVQTRLVQEVAIRVSKTLQFPVDIKGVSIKWFDSLTLEGVRIQDRQRRDMIQVGRLEVDYNLRNLIDSSAHNIHLDEVVLYRPDVRLIKNPKTGDLNIDEFIARINELLADSTKPSIPNQNVPFTVGHVTLAEGAFSLDDPREPYMRDRKSFDYNHFRLLNLHADVRDLLILGDTIALNMKRLRGYDRDTDIKIRRLDTRFLYCATKMEMADLHAHINNSIVRDGVTFLYDGPSAFGDFNSRVVMQGHLRNSRVQSKDLGYFSSYLRGLKETWQLSGNFLGTVRDFRLSRTDLRFGQGGRSKLAGDIAFKGLPDVDHITVDFNFTPSLVNMADIRQYYPDSSFNKTIGQLGTVAFNATFAGAFDDFVTKGVFRTAIGSVAGDLTLKLADNPALTAYTANLTATRLAVGQLIGRPELIQLVDGQGRIVGKGLSLDRASVDVDSRLSRIGLQGYDYRQVNVRGNLQKAFFHGQLSLNDPNLAFMLDGEFDLRGPQNRFDVRGHIRKADFRALGYLSDSLAVQTALDVELEGNTVDNLVGTANFRNATLSLNGRSLSVDTVSVVSSVSQTQSQQSVRYYDLISDFLTARFQGNFQPQQVVDDLTRLAKEYQLYFAGDAAGLASYYDRKQREFGYVPPVNSPATSIFTQAPDRPVIARPLPRYGIDYVLVARNIAPLVAFLSPTVFVAPNTRLEGQFTVDNTSFFTANVKTDSLEFGSVRFGPSELDLTTSKFTFGKDVLASAVLSSQRQEFTRQTPTKNLQVEASWDVDHIDFTSSLEQVGINTEGQRLPNRADLNGELRFKGDAIDLTFRQSKVRVLDADWTLNPQSLIRKVGDTYTIRNVMVSNQNQYILASGRLAPDSVERLELETRNFLLESLNPLLNTSMSGVLNGVLSVRDVYQTPILESELSVRDLAYNNVLIGDVQGKGEWDQARQRLNVDAGINRSGADVMTLRGTYTPQKKENSFDLKAAMNDVELNLLEPFTQDLFSNIGGTAKGTIAITGTPSYPVLSGEVDVRRGRARFDYLKADLSFEDKVYFGENEIIARRLVLRDPEGNTAQVRGGVYHDGFRYFTLGFDADFRNFKILNTGVKDNELFYGQAVVTGRAELYGPLDNLTIKADLAGNKGTRIYIPLDGATSVADENAIRFVNRSQGGSRPSSVTNTAGTGVAANQPPVDLSRIQMDFNFDITPDAYCEIQLDRQTGDIIKAYGRGRIGMRIDTKGDFTMTGNYEITEGDYTFTFQNIINKRFQIQPNSRITWTGDPYGALLDVTAAYTQYTSLKPLLPVQSASADQSRRYPVDLLIKLNGELGSPAISYDLDVKEYPASSDFRQAVTAFESRIQSNEQEMTRQVSSILLFNQLLPEGASLFEQNQVNTGVANSVSELLSNQISRLASTLDENLDVGVSFGGFTSGTQNENLLNNLQLRFSYRLLNDRLRISRDGGFTYGQSQYNAASLLGEWTLEYWITPDGRFRAKVYNRNQQNILNQYNLSNSITTGGGLSFLYTRSFNRLFGGSNRTTPGLVPNNAATEPATSSGAAVPAVPVLSGSGRSSF</sequence>
<protein>
    <submittedName>
        <fullName evidence="8">Translocation/assembly module TamB</fullName>
    </submittedName>
</protein>
<evidence type="ECO:0000313" key="8">
    <source>
        <dbReference type="EMBL" id="RIV26856.1"/>
    </source>
</evidence>
<comment type="subcellular location">
    <subcellularLocation>
        <location evidence="1">Membrane</location>
        <topology evidence="1">Single-pass membrane protein</topology>
    </subcellularLocation>
</comment>
<evidence type="ECO:0000256" key="3">
    <source>
        <dbReference type="ARBA" id="ARBA00022989"/>
    </source>
</evidence>
<gene>
    <name evidence="8" type="ORF">DYU11_00600</name>
</gene>
<dbReference type="Proteomes" id="UP000283523">
    <property type="component" value="Unassembled WGS sequence"/>
</dbReference>
<keyword evidence="9" id="KW-1185">Reference proteome</keyword>
<dbReference type="PANTHER" id="PTHR36985:SF1">
    <property type="entry name" value="TRANSLOCATION AND ASSEMBLY MODULE SUBUNIT TAMB"/>
    <property type="match status" value="1"/>
</dbReference>